<proteinExistence type="predicted"/>
<protein>
    <submittedName>
        <fullName evidence="1">Uncharacterized protein</fullName>
    </submittedName>
</protein>
<dbReference type="AlphaFoldDB" id="A0A8S2EER1"/>
<dbReference type="Proteomes" id="UP000677228">
    <property type="component" value="Unassembled WGS sequence"/>
</dbReference>
<accession>A0A8S2EER1</accession>
<evidence type="ECO:0000313" key="3">
    <source>
        <dbReference type="Proteomes" id="UP000677228"/>
    </source>
</evidence>
<dbReference type="EMBL" id="CAJNOK010014506">
    <property type="protein sequence ID" value="CAF1206238.1"/>
    <property type="molecule type" value="Genomic_DNA"/>
</dbReference>
<name>A0A8S2EER1_9BILA</name>
<evidence type="ECO:0000313" key="1">
    <source>
        <dbReference type="EMBL" id="CAF1206238.1"/>
    </source>
</evidence>
<organism evidence="1 3">
    <name type="scientific">Didymodactylos carnosus</name>
    <dbReference type="NCBI Taxonomy" id="1234261"/>
    <lineage>
        <taxon>Eukaryota</taxon>
        <taxon>Metazoa</taxon>
        <taxon>Spiralia</taxon>
        <taxon>Gnathifera</taxon>
        <taxon>Rotifera</taxon>
        <taxon>Eurotatoria</taxon>
        <taxon>Bdelloidea</taxon>
        <taxon>Philodinida</taxon>
        <taxon>Philodinidae</taxon>
        <taxon>Didymodactylos</taxon>
    </lineage>
</organism>
<reference evidence="1" key="1">
    <citation type="submission" date="2021-02" db="EMBL/GenBank/DDBJ databases">
        <authorList>
            <person name="Nowell W R."/>
        </authorList>
    </citation>
    <scope>NUCLEOTIDE SEQUENCE</scope>
</reference>
<dbReference type="EMBL" id="CAJOBA010036038">
    <property type="protein sequence ID" value="CAF4015586.1"/>
    <property type="molecule type" value="Genomic_DNA"/>
</dbReference>
<gene>
    <name evidence="1" type="ORF">OVA965_LOCUS24228</name>
    <name evidence="2" type="ORF">TMI583_LOCUS24947</name>
</gene>
<dbReference type="Proteomes" id="UP000682733">
    <property type="component" value="Unassembled WGS sequence"/>
</dbReference>
<sequence>MDSRIEEISTIRCANLPEFGESIGIPCRVDNLDSIDSLGVKRTLHCYLQSGLNNGLSKGLLEISKEDDVKLPKEIKLDELRTILSDHFAFKNVKVLNVELA</sequence>
<comment type="caution">
    <text evidence="1">The sequence shown here is derived from an EMBL/GenBank/DDBJ whole genome shotgun (WGS) entry which is preliminary data.</text>
</comment>
<evidence type="ECO:0000313" key="2">
    <source>
        <dbReference type="EMBL" id="CAF4015586.1"/>
    </source>
</evidence>